<accession>A0AAV7F6B4</accession>
<feature type="compositionally biased region" description="Low complexity" evidence="1">
    <location>
        <begin position="11"/>
        <end position="24"/>
    </location>
</feature>
<feature type="compositionally biased region" description="Basic and acidic residues" evidence="1">
    <location>
        <begin position="1"/>
        <end position="10"/>
    </location>
</feature>
<feature type="compositionally biased region" description="Pro residues" evidence="1">
    <location>
        <begin position="181"/>
        <end position="191"/>
    </location>
</feature>
<protein>
    <submittedName>
        <fullName evidence="2">Uncharacterized protein</fullName>
    </submittedName>
</protein>
<feature type="region of interest" description="Disordered" evidence="1">
    <location>
        <begin position="144"/>
        <end position="204"/>
    </location>
</feature>
<feature type="compositionally biased region" description="Pro residues" evidence="1">
    <location>
        <begin position="41"/>
        <end position="51"/>
    </location>
</feature>
<dbReference type="Proteomes" id="UP000825729">
    <property type="component" value="Unassembled WGS sequence"/>
</dbReference>
<dbReference type="AlphaFoldDB" id="A0AAV7F6B4"/>
<proteinExistence type="predicted"/>
<organism evidence="2 3">
    <name type="scientific">Aristolochia fimbriata</name>
    <name type="common">White veined hardy Dutchman's pipe vine</name>
    <dbReference type="NCBI Taxonomy" id="158543"/>
    <lineage>
        <taxon>Eukaryota</taxon>
        <taxon>Viridiplantae</taxon>
        <taxon>Streptophyta</taxon>
        <taxon>Embryophyta</taxon>
        <taxon>Tracheophyta</taxon>
        <taxon>Spermatophyta</taxon>
        <taxon>Magnoliopsida</taxon>
        <taxon>Magnoliidae</taxon>
        <taxon>Piperales</taxon>
        <taxon>Aristolochiaceae</taxon>
        <taxon>Aristolochia</taxon>
    </lineage>
</organism>
<reference evidence="2 3" key="1">
    <citation type="submission" date="2021-07" db="EMBL/GenBank/DDBJ databases">
        <title>The Aristolochia fimbriata genome: insights into angiosperm evolution, floral development and chemical biosynthesis.</title>
        <authorList>
            <person name="Jiao Y."/>
        </authorList>
    </citation>
    <scope>NUCLEOTIDE SEQUENCE [LARGE SCALE GENOMIC DNA]</scope>
    <source>
        <strain evidence="2">IBCAS-2021</strain>
        <tissue evidence="2">Leaf</tissue>
    </source>
</reference>
<evidence type="ECO:0000313" key="3">
    <source>
        <dbReference type="Proteomes" id="UP000825729"/>
    </source>
</evidence>
<sequence>MHSGVHEPTRSRLPSPDTPSLLLPPSLPTLPPSRHTLSPPSSLPPDSPPSLPTLRTAQKNPHQLHQLHQLSRFLRLHESFVPPATHNPQNDPHHRLEQALDHHRGSGLHVPRYGGDNGGGLLVADVSVELKAAVGEKLQCGNLAKLAPQGPPTPPSRHSLPPPSSLPPDSPPSRHTLSPPSSLPPDSPPSLPTLRTAQKNPHQLHQLHQLSRFLRLHESFVPPATHNPQNDPHHRLEQALDHHRGSGLHVPRYGGDNGGGLLVADVSVELKAAVGEKLQCGNLAKLAPQGP</sequence>
<evidence type="ECO:0000313" key="2">
    <source>
        <dbReference type="EMBL" id="KAG9456725.1"/>
    </source>
</evidence>
<gene>
    <name evidence="2" type="ORF">H6P81_001233</name>
</gene>
<comment type="caution">
    <text evidence="2">The sequence shown here is derived from an EMBL/GenBank/DDBJ whole genome shotgun (WGS) entry which is preliminary data.</text>
</comment>
<feature type="compositionally biased region" description="Pro residues" evidence="1">
    <location>
        <begin position="149"/>
        <end position="171"/>
    </location>
</feature>
<feature type="region of interest" description="Disordered" evidence="1">
    <location>
        <begin position="1"/>
        <end position="61"/>
    </location>
</feature>
<name>A0AAV7F6B4_ARIFI</name>
<keyword evidence="3" id="KW-1185">Reference proteome</keyword>
<dbReference type="EMBL" id="JAINDJ010000002">
    <property type="protein sequence ID" value="KAG9456725.1"/>
    <property type="molecule type" value="Genomic_DNA"/>
</dbReference>
<evidence type="ECO:0000256" key="1">
    <source>
        <dbReference type="SAM" id="MobiDB-lite"/>
    </source>
</evidence>